<sequence length="347" mass="37431">MLLSRSCANRALGARMPIGMARPAPRGLRSLARRAVEQEKGTPAVMLSGEETDDGEQLAGDYCSIDSAGKRVRSDRSLGEMEQEFLDAMSAYYYDGKANISDAEFDLLKDELLWAGSKVVVLDSDEQRFLEAVRSWGTGHPIMSDEEFDTLRTELRTKGSIVAAQGPRCSLRSKKMYADAAPDYLRMTAINAPAALLVLGLVFSIDDLTGFEITELIELPPPYGIIALWGLILPVLYLLSTSITNLVLRNGVILRGPCACCGTENFSYFGDIFNVPGNRSSNTVECTNPACRADLTFDYNKRVIAVDRTPEAKADDLAAAAAKKAAAAAKKAAMAAKKAAAAEAKKA</sequence>
<keyword evidence="3" id="KW-1185">Reference proteome</keyword>
<name>A0A2V0NX15_9CHLO</name>
<dbReference type="InterPro" id="IPR039987">
    <property type="entry name" value="PGRL1"/>
</dbReference>
<dbReference type="PANTHER" id="PTHR31032">
    <property type="entry name" value="PGR5-LIKE PROTEIN 1B, CHLOROPLASTIC"/>
    <property type="match status" value="1"/>
</dbReference>
<keyword evidence="1" id="KW-0812">Transmembrane</keyword>
<dbReference type="FunCoup" id="A0A2V0NX15">
    <property type="interactions" value="715"/>
</dbReference>
<dbReference type="Proteomes" id="UP000247498">
    <property type="component" value="Unassembled WGS sequence"/>
</dbReference>
<dbReference type="PANTHER" id="PTHR31032:SF1">
    <property type="entry name" value="PGR5-LIKE PROTEIN 1B, CHLOROPLASTIC"/>
    <property type="match status" value="1"/>
</dbReference>
<dbReference type="InParanoid" id="A0A2V0NX15"/>
<feature type="transmembrane region" description="Helical" evidence="1">
    <location>
        <begin position="184"/>
        <end position="205"/>
    </location>
</feature>
<evidence type="ECO:0000313" key="3">
    <source>
        <dbReference type="Proteomes" id="UP000247498"/>
    </source>
</evidence>
<proteinExistence type="predicted"/>
<gene>
    <name evidence="2" type="ORF">Rsub_05253</name>
</gene>
<dbReference type="GO" id="GO:0009773">
    <property type="term" value="P:photosynthetic electron transport in photosystem I"/>
    <property type="evidence" value="ECO:0007669"/>
    <property type="project" value="InterPro"/>
</dbReference>
<dbReference type="GO" id="GO:0016730">
    <property type="term" value="F:oxidoreductase activity, acting on iron-sulfur proteins as donors"/>
    <property type="evidence" value="ECO:0007669"/>
    <property type="project" value="InterPro"/>
</dbReference>
<reference evidence="2 3" key="1">
    <citation type="journal article" date="2018" name="Sci. Rep.">
        <title>Raphidocelis subcapitata (=Pseudokirchneriella subcapitata) provides an insight into genome evolution and environmental adaptations in the Sphaeropleales.</title>
        <authorList>
            <person name="Suzuki S."/>
            <person name="Yamaguchi H."/>
            <person name="Nakajima N."/>
            <person name="Kawachi M."/>
        </authorList>
    </citation>
    <scope>NUCLEOTIDE SEQUENCE [LARGE SCALE GENOMIC DNA]</scope>
    <source>
        <strain evidence="2 3">NIES-35</strain>
    </source>
</reference>
<dbReference type="AlphaFoldDB" id="A0A2V0NX15"/>
<organism evidence="2 3">
    <name type="scientific">Raphidocelis subcapitata</name>
    <dbReference type="NCBI Taxonomy" id="307507"/>
    <lineage>
        <taxon>Eukaryota</taxon>
        <taxon>Viridiplantae</taxon>
        <taxon>Chlorophyta</taxon>
        <taxon>core chlorophytes</taxon>
        <taxon>Chlorophyceae</taxon>
        <taxon>CS clade</taxon>
        <taxon>Sphaeropleales</taxon>
        <taxon>Selenastraceae</taxon>
        <taxon>Raphidocelis</taxon>
    </lineage>
</organism>
<keyword evidence="1" id="KW-0472">Membrane</keyword>
<dbReference type="OrthoDB" id="38589at2759"/>
<comment type="caution">
    <text evidence="2">The sequence shown here is derived from an EMBL/GenBank/DDBJ whole genome shotgun (WGS) entry which is preliminary data.</text>
</comment>
<feature type="transmembrane region" description="Helical" evidence="1">
    <location>
        <begin position="225"/>
        <end position="248"/>
    </location>
</feature>
<dbReference type="STRING" id="307507.A0A2V0NX15"/>
<evidence type="ECO:0000256" key="1">
    <source>
        <dbReference type="SAM" id="Phobius"/>
    </source>
</evidence>
<dbReference type="EMBL" id="BDRX01000030">
    <property type="protein sequence ID" value="GBF92171.1"/>
    <property type="molecule type" value="Genomic_DNA"/>
</dbReference>
<keyword evidence="1" id="KW-1133">Transmembrane helix</keyword>
<dbReference type="GO" id="GO:0009535">
    <property type="term" value="C:chloroplast thylakoid membrane"/>
    <property type="evidence" value="ECO:0007669"/>
    <property type="project" value="InterPro"/>
</dbReference>
<protein>
    <submittedName>
        <fullName evidence="2">Uncharacterized protein</fullName>
    </submittedName>
</protein>
<accession>A0A2V0NX15</accession>
<evidence type="ECO:0000313" key="2">
    <source>
        <dbReference type="EMBL" id="GBF92171.1"/>
    </source>
</evidence>